<evidence type="ECO:0000256" key="2">
    <source>
        <dbReference type="ARBA" id="ARBA00019014"/>
    </source>
</evidence>
<dbReference type="GO" id="GO:0005507">
    <property type="term" value="F:copper ion binding"/>
    <property type="evidence" value="ECO:0007669"/>
    <property type="project" value="TreeGrafter"/>
</dbReference>
<dbReference type="STRING" id="28573.A0A0U1LU48"/>
<evidence type="ECO:0000313" key="4">
    <source>
        <dbReference type="Proteomes" id="UP000054383"/>
    </source>
</evidence>
<gene>
    <name evidence="3" type="ORF">PISL3812_03301</name>
</gene>
<proteinExistence type="inferred from homology"/>
<dbReference type="Pfam" id="PF03932">
    <property type="entry name" value="CutC"/>
    <property type="match status" value="1"/>
</dbReference>
<name>A0A0U1LU48_TALIS</name>
<protein>
    <recommendedName>
        <fullName evidence="2">Copper homeostasis protein cutC homolog</fullName>
    </recommendedName>
</protein>
<dbReference type="AlphaFoldDB" id="A0A0U1LU48"/>
<dbReference type="PANTHER" id="PTHR12598">
    <property type="entry name" value="COPPER HOMEOSTASIS PROTEIN CUTC"/>
    <property type="match status" value="1"/>
</dbReference>
<dbReference type="SUPFAM" id="SSF110395">
    <property type="entry name" value="CutC-like"/>
    <property type="match status" value="1"/>
</dbReference>
<sequence>MAFLEIAIFNPASALVAYTSGGADRLELCADGSSTNGGTTPTLATLESVIGSLSSSPHHRSQWRNSIPIYAMVRPRGGDFMYSDEEFKVMKQQVRELKQADYTSSSNYGFGKVAGLVFGILTPDGKVDRPRNEELVRLAAPLPCTFHRAFDQVIQAGNHGGQSGIGEEVRHELENVIDAGFAAILTSGGQETAVDGAKVIAALATAADGRIAIIAGGGVRSGNIHELRKKTGTLVFHSSAVVERDSNLASPEEVRALKRELLT</sequence>
<reference evidence="3 4" key="1">
    <citation type="submission" date="2015-04" db="EMBL/GenBank/DDBJ databases">
        <authorList>
            <person name="Syromyatnikov M.Y."/>
            <person name="Popov V.N."/>
        </authorList>
    </citation>
    <scope>NUCLEOTIDE SEQUENCE [LARGE SCALE GENOMIC DNA]</scope>
    <source>
        <strain evidence="3">WF-38-12</strain>
    </source>
</reference>
<dbReference type="Proteomes" id="UP000054383">
    <property type="component" value="Unassembled WGS sequence"/>
</dbReference>
<dbReference type="OrthoDB" id="7392499at2759"/>
<dbReference type="EMBL" id="CVMT01000002">
    <property type="protein sequence ID" value="CRG86296.1"/>
    <property type="molecule type" value="Genomic_DNA"/>
</dbReference>
<evidence type="ECO:0000313" key="3">
    <source>
        <dbReference type="EMBL" id="CRG86296.1"/>
    </source>
</evidence>
<dbReference type="PANTHER" id="PTHR12598:SF0">
    <property type="entry name" value="COPPER HOMEOSTASIS PROTEIN CUTC HOMOLOG"/>
    <property type="match status" value="1"/>
</dbReference>
<organism evidence="3 4">
    <name type="scientific">Talaromyces islandicus</name>
    <name type="common">Penicillium islandicum</name>
    <dbReference type="NCBI Taxonomy" id="28573"/>
    <lineage>
        <taxon>Eukaryota</taxon>
        <taxon>Fungi</taxon>
        <taxon>Dikarya</taxon>
        <taxon>Ascomycota</taxon>
        <taxon>Pezizomycotina</taxon>
        <taxon>Eurotiomycetes</taxon>
        <taxon>Eurotiomycetidae</taxon>
        <taxon>Eurotiales</taxon>
        <taxon>Trichocomaceae</taxon>
        <taxon>Talaromyces</taxon>
        <taxon>Talaromyces sect. Islandici</taxon>
    </lineage>
</organism>
<dbReference type="InterPro" id="IPR036822">
    <property type="entry name" value="CutC-like_dom_sf"/>
</dbReference>
<keyword evidence="4" id="KW-1185">Reference proteome</keyword>
<evidence type="ECO:0000256" key="1">
    <source>
        <dbReference type="ARBA" id="ARBA00007768"/>
    </source>
</evidence>
<dbReference type="HAMAP" id="MF_00795">
    <property type="entry name" value="CutC"/>
    <property type="match status" value="1"/>
</dbReference>
<dbReference type="InterPro" id="IPR005627">
    <property type="entry name" value="CutC-like"/>
</dbReference>
<dbReference type="OMA" id="HRAFDQC"/>
<comment type="similarity">
    <text evidence="1">Belongs to the CutC family.</text>
</comment>
<dbReference type="Gene3D" id="3.20.20.380">
    <property type="entry name" value="Copper homeostasis (CutC) domain"/>
    <property type="match status" value="1"/>
</dbReference>
<accession>A0A0U1LU48</accession>